<dbReference type="Gene3D" id="1.20.120.330">
    <property type="entry name" value="Nucleotidyltransferases domain 2"/>
    <property type="match status" value="1"/>
</dbReference>
<dbReference type="Proteomes" id="UP000231067">
    <property type="component" value="Unassembled WGS sequence"/>
</dbReference>
<dbReference type="AlphaFoldDB" id="A0A2H0A675"/>
<evidence type="ECO:0000256" key="1">
    <source>
        <dbReference type="ARBA" id="ARBA00038248"/>
    </source>
</evidence>
<gene>
    <name evidence="3" type="ORF">COX18_05070</name>
</gene>
<organism evidence="3 4">
    <name type="scientific">Candidatus Desantisbacteria bacterium CG23_combo_of_CG06-09_8_20_14_all_40_23</name>
    <dbReference type="NCBI Taxonomy" id="1974550"/>
    <lineage>
        <taxon>Bacteria</taxon>
        <taxon>Candidatus Desantisiibacteriota</taxon>
    </lineage>
</organism>
<evidence type="ECO:0000313" key="3">
    <source>
        <dbReference type="EMBL" id="PIP40923.1"/>
    </source>
</evidence>
<evidence type="ECO:0000313" key="4">
    <source>
        <dbReference type="Proteomes" id="UP000231067"/>
    </source>
</evidence>
<protein>
    <submittedName>
        <fullName evidence="3">Antitoxin</fullName>
    </submittedName>
</protein>
<accession>A0A2H0A675</accession>
<dbReference type="EMBL" id="PCSH01000091">
    <property type="protein sequence ID" value="PIP40923.1"/>
    <property type="molecule type" value="Genomic_DNA"/>
</dbReference>
<comment type="caution">
    <text evidence="3">The sequence shown here is derived from an EMBL/GenBank/DDBJ whole genome shotgun (WGS) entry which is preliminary data.</text>
</comment>
<reference evidence="3 4" key="1">
    <citation type="submission" date="2017-09" db="EMBL/GenBank/DDBJ databases">
        <title>Depth-based differentiation of microbial function through sediment-hosted aquifers and enrichment of novel symbionts in the deep terrestrial subsurface.</title>
        <authorList>
            <person name="Probst A.J."/>
            <person name="Ladd B."/>
            <person name="Jarett J.K."/>
            <person name="Geller-Mcgrath D.E."/>
            <person name="Sieber C.M."/>
            <person name="Emerson J.B."/>
            <person name="Anantharaman K."/>
            <person name="Thomas B.C."/>
            <person name="Malmstrom R."/>
            <person name="Stieglmeier M."/>
            <person name="Klingl A."/>
            <person name="Woyke T."/>
            <person name="Ryan C.M."/>
            <person name="Banfield J.F."/>
        </authorList>
    </citation>
    <scope>NUCLEOTIDE SEQUENCE [LARGE SCALE GENOMIC DNA]</scope>
    <source>
        <strain evidence="3">CG23_combo_of_CG06-09_8_20_14_all_40_23</strain>
    </source>
</reference>
<sequence>MEGTEKDLAKYRIAKAKEDMETAKINLDNGKFTQSINRSYYAMFHITRALLSFDKFDSNKHSGIISYFNQHYAKTGKIEIKYSKMLREAEAIRNDSDYDDFFIATKEQAENQIKNAEEYMERMEKCIKEKELCVISNG</sequence>
<dbReference type="InterPro" id="IPR007842">
    <property type="entry name" value="HEPN_dom"/>
</dbReference>
<dbReference type="InterPro" id="IPR052226">
    <property type="entry name" value="UPF0332_toxin"/>
</dbReference>
<dbReference type="Pfam" id="PF05168">
    <property type="entry name" value="HEPN"/>
    <property type="match status" value="1"/>
</dbReference>
<name>A0A2H0A675_9BACT</name>
<dbReference type="PANTHER" id="PTHR36565:SF5">
    <property type="entry name" value="TOXIN MJ0605-RELATED"/>
    <property type="match status" value="1"/>
</dbReference>
<evidence type="ECO:0000259" key="2">
    <source>
        <dbReference type="Pfam" id="PF05168"/>
    </source>
</evidence>
<dbReference type="PANTHER" id="PTHR36565">
    <property type="entry name" value="UPF0332 PROTEIN TM_1000"/>
    <property type="match status" value="1"/>
</dbReference>
<proteinExistence type="inferred from homology"/>
<dbReference type="SUPFAM" id="SSF81593">
    <property type="entry name" value="Nucleotidyltransferase substrate binding subunit/domain"/>
    <property type="match status" value="1"/>
</dbReference>
<comment type="similarity">
    <text evidence="1">Belongs to the UPF0332 family.</text>
</comment>
<feature type="domain" description="HEPN" evidence="2">
    <location>
        <begin position="10"/>
        <end position="125"/>
    </location>
</feature>